<dbReference type="AlphaFoldDB" id="A0AAV4K8W8"/>
<dbReference type="GeneID" id="59166906"/>
<accession>A0AAV4K8W8</accession>
<comment type="caution">
    <text evidence="1">The sequence shown here is derived from an EMBL/GenBank/DDBJ whole genome shotgun (WGS) entry which is preliminary data.</text>
</comment>
<evidence type="ECO:0008006" key="5">
    <source>
        <dbReference type="Google" id="ProtNLM"/>
    </source>
</evidence>
<name>A0AAV4K8W8_9DEIO</name>
<reference evidence="1" key="4">
    <citation type="submission" date="2023-08" db="EMBL/GenBank/DDBJ databases">
        <authorList>
            <person name="Sun Q."/>
            <person name="Zhou Y."/>
        </authorList>
    </citation>
    <scope>NUCLEOTIDE SEQUENCE</scope>
    <source>
        <strain evidence="2">CGMCC 1.8884</strain>
        <strain evidence="1">CGMCC 1.8885</strain>
    </source>
</reference>
<proteinExistence type="predicted"/>
<evidence type="ECO:0000313" key="1">
    <source>
        <dbReference type="EMBL" id="GGI88125.1"/>
    </source>
</evidence>
<evidence type="ECO:0000313" key="2">
    <source>
        <dbReference type="EMBL" id="GGP30321.1"/>
    </source>
</evidence>
<sequence>MPFVLYRRPNSLRAAILDDLLEMVANGQQAAVNTAITMLSDLFEQGHQSHYAQKLQGLPIWELKSHARGGAKGGTRVYFYFRKSGDIVIVNAEVKADSTPSAALLKEATLTALQDQQRS</sequence>
<dbReference type="Proteomes" id="UP000630135">
    <property type="component" value="Unassembled WGS sequence"/>
</dbReference>
<evidence type="ECO:0000313" key="3">
    <source>
        <dbReference type="Proteomes" id="UP000630135"/>
    </source>
</evidence>
<dbReference type="Proteomes" id="UP000652720">
    <property type="component" value="Unassembled WGS sequence"/>
</dbReference>
<evidence type="ECO:0000313" key="4">
    <source>
        <dbReference type="Proteomes" id="UP000652720"/>
    </source>
</evidence>
<reference evidence="2" key="1">
    <citation type="journal article" date="2014" name="Int. J. Syst. Evol. Microbiol.">
        <title>Complete genome of a new Firmicutes species belonging to the dominant human colonic microbiota ('Ruminococcus bicirculans') reveals two chromosomes and a selective capacity to utilize plant glucans.</title>
        <authorList>
            <consortium name="NISC Comparative Sequencing Program"/>
            <person name="Wegmann U."/>
            <person name="Louis P."/>
            <person name="Goesmann A."/>
            <person name="Henrissat B."/>
            <person name="Duncan S.H."/>
            <person name="Flint H.J."/>
        </authorList>
    </citation>
    <scope>NUCLEOTIDE SEQUENCE</scope>
    <source>
        <strain evidence="2">CGMCC 1.8884</strain>
    </source>
</reference>
<reference evidence="1" key="2">
    <citation type="journal article" date="2014" name="Int. J. Syst. Evol. Microbiol.">
        <title>Complete genome sequence of Corynebacterium casei LMG S-19264T (=DSM 44701T), isolated from a smear-ripened cheese.</title>
        <authorList>
            <consortium name="US DOE Joint Genome Institute (JGI-PGF)"/>
            <person name="Walter F."/>
            <person name="Albersmeier A."/>
            <person name="Kalinowski J."/>
            <person name="Ruckert C."/>
        </authorList>
    </citation>
    <scope>NUCLEOTIDE SEQUENCE</scope>
    <source>
        <strain evidence="1">CGMCC 1.8885</strain>
    </source>
</reference>
<reference evidence="3" key="3">
    <citation type="journal article" date="2019" name="Int. J. Syst. Evol. Microbiol.">
        <title>The Global Catalogue of Microorganisms (GCM) 10K type strain sequencing project: providing services to taxonomists for standard genome sequencing and annotation.</title>
        <authorList>
            <consortium name="The Broad Institute Genomics Platform"/>
            <consortium name="The Broad Institute Genome Sequencing Center for Infectious Disease"/>
            <person name="Wu L."/>
            <person name="Ma J."/>
        </authorList>
    </citation>
    <scope>NUCLEOTIDE SEQUENCE [LARGE SCALE GENOMIC DNA]</scope>
    <source>
        <strain evidence="3">CGMCC 1.8884</strain>
    </source>
</reference>
<dbReference type="EMBL" id="BMMA01000024">
    <property type="protein sequence ID" value="GGI88125.1"/>
    <property type="molecule type" value="Genomic_DNA"/>
</dbReference>
<organism evidence="1 4">
    <name type="scientific">Deinococcus wulumuqiensis</name>
    <dbReference type="NCBI Taxonomy" id="980427"/>
    <lineage>
        <taxon>Bacteria</taxon>
        <taxon>Thermotogati</taxon>
        <taxon>Deinococcota</taxon>
        <taxon>Deinococci</taxon>
        <taxon>Deinococcales</taxon>
        <taxon>Deinococcaceae</taxon>
        <taxon>Deinococcus</taxon>
    </lineage>
</organism>
<protein>
    <recommendedName>
        <fullName evidence="5">Type II toxin-antitoxin system RelE/ParE family toxin</fullName>
    </recommendedName>
</protein>
<dbReference type="EMBL" id="BMLZ01000024">
    <property type="protein sequence ID" value="GGP30321.1"/>
    <property type="molecule type" value="Genomic_DNA"/>
</dbReference>
<gene>
    <name evidence="2" type="ORF">GCM10008021_19720</name>
    <name evidence="1" type="ORF">GCM10010914_23140</name>
</gene>
<dbReference type="RefSeq" id="WP_017870627.1">
    <property type="nucleotide sequence ID" value="NZ_BMLZ01000024.1"/>
</dbReference>
<keyword evidence="3" id="KW-1185">Reference proteome</keyword>